<gene>
    <name evidence="11" type="primary">LOC111310010</name>
</gene>
<evidence type="ECO:0000256" key="1">
    <source>
        <dbReference type="ARBA" id="ARBA00022614"/>
    </source>
</evidence>
<accession>A0A6P6AIV4</accession>
<dbReference type="OrthoDB" id="1002108at2759"/>
<dbReference type="SMART" id="SM00369">
    <property type="entry name" value="LRR_TYP"/>
    <property type="match status" value="3"/>
</dbReference>
<evidence type="ECO:0000256" key="4">
    <source>
        <dbReference type="ARBA" id="ARBA00022821"/>
    </source>
</evidence>
<dbReference type="GeneID" id="111310010"/>
<evidence type="ECO:0000259" key="9">
    <source>
        <dbReference type="Pfam" id="PF25019"/>
    </source>
</evidence>
<dbReference type="Pfam" id="PF23559">
    <property type="entry name" value="WHD_DRP"/>
    <property type="match status" value="1"/>
</dbReference>
<organism evidence="10 11">
    <name type="scientific">Durio zibethinus</name>
    <name type="common">Durian</name>
    <dbReference type="NCBI Taxonomy" id="66656"/>
    <lineage>
        <taxon>Eukaryota</taxon>
        <taxon>Viridiplantae</taxon>
        <taxon>Streptophyta</taxon>
        <taxon>Embryophyta</taxon>
        <taxon>Tracheophyta</taxon>
        <taxon>Spermatophyta</taxon>
        <taxon>Magnoliopsida</taxon>
        <taxon>eudicotyledons</taxon>
        <taxon>Gunneridae</taxon>
        <taxon>Pentapetalae</taxon>
        <taxon>rosids</taxon>
        <taxon>malvids</taxon>
        <taxon>Malvales</taxon>
        <taxon>Malvaceae</taxon>
        <taxon>Helicteroideae</taxon>
        <taxon>Durio</taxon>
    </lineage>
</organism>
<dbReference type="PRINTS" id="PR00364">
    <property type="entry name" value="DISEASERSIST"/>
</dbReference>
<dbReference type="Gene3D" id="3.40.50.300">
    <property type="entry name" value="P-loop containing nucleotide triphosphate hydrolases"/>
    <property type="match status" value="1"/>
</dbReference>
<dbReference type="Gene3D" id="1.10.8.430">
    <property type="entry name" value="Helical domain of apoptotic protease-activating factors"/>
    <property type="match status" value="1"/>
</dbReference>
<dbReference type="InterPro" id="IPR002182">
    <property type="entry name" value="NB-ARC"/>
</dbReference>
<dbReference type="InterPro" id="IPR041118">
    <property type="entry name" value="Rx_N"/>
</dbReference>
<evidence type="ECO:0000313" key="11">
    <source>
        <dbReference type="RefSeq" id="XP_022764822.1"/>
    </source>
</evidence>
<feature type="domain" description="Disease resistance N-terminal" evidence="7">
    <location>
        <begin position="4"/>
        <end position="87"/>
    </location>
</feature>
<keyword evidence="10" id="KW-1185">Reference proteome</keyword>
<dbReference type="InterPro" id="IPR058922">
    <property type="entry name" value="WHD_DRP"/>
</dbReference>
<evidence type="ECO:0000256" key="5">
    <source>
        <dbReference type="ARBA" id="ARBA00022840"/>
    </source>
</evidence>
<dbReference type="Gene3D" id="1.20.5.4130">
    <property type="match status" value="1"/>
</dbReference>
<keyword evidence="4" id="KW-0611">Plant defense</keyword>
<keyword evidence="1" id="KW-0433">Leucine-rich repeat</keyword>
<evidence type="ECO:0000259" key="8">
    <source>
        <dbReference type="Pfam" id="PF23559"/>
    </source>
</evidence>
<dbReference type="InterPro" id="IPR056789">
    <property type="entry name" value="LRR_R13L1-DRL21"/>
</dbReference>
<dbReference type="Proteomes" id="UP000515121">
    <property type="component" value="Unplaced"/>
</dbReference>
<dbReference type="Pfam" id="PF18052">
    <property type="entry name" value="Rx_N"/>
    <property type="match status" value="1"/>
</dbReference>
<dbReference type="GO" id="GO:0006952">
    <property type="term" value="P:defense response"/>
    <property type="evidence" value="ECO:0007669"/>
    <property type="project" value="UniProtKB-KW"/>
</dbReference>
<dbReference type="GO" id="GO:0043531">
    <property type="term" value="F:ADP binding"/>
    <property type="evidence" value="ECO:0007669"/>
    <property type="project" value="InterPro"/>
</dbReference>
<evidence type="ECO:0000256" key="2">
    <source>
        <dbReference type="ARBA" id="ARBA00022737"/>
    </source>
</evidence>
<dbReference type="SMART" id="SM00367">
    <property type="entry name" value="LRR_CC"/>
    <property type="match status" value="4"/>
</dbReference>
<evidence type="ECO:0000259" key="7">
    <source>
        <dbReference type="Pfam" id="PF18052"/>
    </source>
</evidence>
<name>A0A6P6AIV4_DURZI</name>
<dbReference type="InterPro" id="IPR003591">
    <property type="entry name" value="Leu-rich_rpt_typical-subtyp"/>
</dbReference>
<dbReference type="InterPro" id="IPR036388">
    <property type="entry name" value="WH-like_DNA-bd_sf"/>
</dbReference>
<dbReference type="RefSeq" id="XP_022764822.1">
    <property type="nucleotide sequence ID" value="XM_022909087.1"/>
</dbReference>
<dbReference type="GO" id="GO:0005524">
    <property type="term" value="F:ATP binding"/>
    <property type="evidence" value="ECO:0007669"/>
    <property type="project" value="UniProtKB-KW"/>
</dbReference>
<proteinExistence type="predicted"/>
<evidence type="ECO:0000313" key="10">
    <source>
        <dbReference type="Proteomes" id="UP000515121"/>
    </source>
</evidence>
<feature type="domain" description="R13L1/DRL21-like LRR repeat region" evidence="9">
    <location>
        <begin position="667"/>
        <end position="789"/>
    </location>
</feature>
<dbReference type="Gene3D" id="3.80.10.10">
    <property type="entry name" value="Ribonuclease Inhibitor"/>
    <property type="match status" value="4"/>
</dbReference>
<dbReference type="Pfam" id="PF00931">
    <property type="entry name" value="NB-ARC"/>
    <property type="match status" value="1"/>
</dbReference>
<evidence type="ECO:0000259" key="6">
    <source>
        <dbReference type="Pfam" id="PF00931"/>
    </source>
</evidence>
<dbReference type="InterPro" id="IPR032675">
    <property type="entry name" value="LRR_dom_sf"/>
</dbReference>
<feature type="domain" description="NB-ARC" evidence="6">
    <location>
        <begin position="161"/>
        <end position="334"/>
    </location>
</feature>
<keyword evidence="3" id="KW-0547">Nucleotide-binding</keyword>
<keyword evidence="5" id="KW-0067">ATP-binding</keyword>
<dbReference type="Pfam" id="PF25019">
    <property type="entry name" value="LRR_R13L1-DRL21"/>
    <property type="match status" value="1"/>
</dbReference>
<dbReference type="SUPFAM" id="SSF52540">
    <property type="entry name" value="P-loop containing nucleoside triphosphate hydrolases"/>
    <property type="match status" value="1"/>
</dbReference>
<evidence type="ECO:0000256" key="3">
    <source>
        <dbReference type="ARBA" id="ARBA00022741"/>
    </source>
</evidence>
<reference evidence="11" key="1">
    <citation type="submission" date="2025-08" db="UniProtKB">
        <authorList>
            <consortium name="RefSeq"/>
        </authorList>
    </citation>
    <scope>IDENTIFICATION</scope>
    <source>
        <tissue evidence="11">Fruit stalk</tissue>
    </source>
</reference>
<dbReference type="PANTHER" id="PTHR36766">
    <property type="entry name" value="PLANT BROAD-SPECTRUM MILDEW RESISTANCE PROTEIN RPW8"/>
    <property type="match status" value="1"/>
</dbReference>
<dbReference type="PANTHER" id="PTHR36766:SF40">
    <property type="entry name" value="DISEASE RESISTANCE PROTEIN RGA3"/>
    <property type="match status" value="1"/>
</dbReference>
<dbReference type="KEGG" id="dzi:111310010"/>
<feature type="domain" description="Disease resistance protein winged helix" evidence="8">
    <location>
        <begin position="417"/>
        <end position="482"/>
    </location>
</feature>
<dbReference type="GO" id="GO:0051707">
    <property type="term" value="P:response to other organism"/>
    <property type="evidence" value="ECO:0007669"/>
    <property type="project" value="UniProtKB-ARBA"/>
</dbReference>
<dbReference type="SUPFAM" id="SSF52058">
    <property type="entry name" value="L domain-like"/>
    <property type="match status" value="2"/>
</dbReference>
<dbReference type="InterPro" id="IPR027417">
    <property type="entry name" value="P-loop_NTPase"/>
</dbReference>
<dbReference type="InterPro" id="IPR042197">
    <property type="entry name" value="Apaf_helical"/>
</dbReference>
<sequence>MAEVILSAVSSILSQALASVKKSDALLRQIESSLEVIRAVLLDAEEKQIVDRSVKVWLENVRDVAYDVEDLLDEILFDAQKRELQAASRTAKPWASIFGSGSGQRYGKGFRSKMKKIVAELDELATVTSKFRLVASESKVSGPDHFATTSFVDESSIFGREKEKAEIVGLLLSEDANSGVGAIGIIGMGGCGKTTLAQLAYNDDTVRMHFELIAWICVSDDFDIRKITIAIIEAATSNVFRGSNNLDLLQSELSERLAGRRFLLVLDGIWSEGYKDWEILKAPLMCGARGSKILVTTRSYNVARAVPCSFYHHMQPLGMDDCWRIFSRSAFVRRSKGEIETLQDIGKRIVQKCGGIPLAVKAIAGVLRSMRSREEWFQVLNSTSWEAVGADVVMQSLRLSYTYLPAMLKTCFAYCAIFPKGSKFDKEKLVLLWMAQGFLQHQSNATMEEVGFDYLNHLLGRSVVEQSGDSHLIMNDLMNDLARSVSGEVCSILELDNGMESVIPERTRHLLVRGKSDSLEKLGISGKAKSLRTLFLTDSSSDQLSPHLLLDLVSRQQQLRALSLSHFKIAELPISIGKLKHLRYFDLSHSALKRLPESLCTLYFLQTLILTNCSSLIMLPQGIVNLVSLRHLRIKGTGLLQMPEEMSRLKSLQTLTNFIVGRGGSQIKELDALVDLRTLSLSELQNVSSGSDASEANLKDKRHLDELQLEWSSDSNDPKNEREVLKNLEPCKELKNLTIRFYGGIEFPSWLGDSSFSNIMFLHLSDSKNCSSLPPLGQLPSLEHLIIERISGVSSIGQEFYGEDIYSCQPFPCLKTLKIEGMSQWEQWISPEIEDAERMEFPCLQELYIQNCPNLEGSLPKSLPSLLKLEISNCQQLKVELPRVPDRCELKLYDCAQVQRRNEKMAVRIDDEVASQLSSTVADQISIHSYDGFSQSSSSKNLHDAPSTSFSKMSEISKVADQHDDQMFQKKERLEDQIQTVSSEDAIQHFSSFANFKVSSLAQLMELPPELLSLRIESCDDIESLPSGIKDRHFQELYIIDCNSFKTFPQGHLTNSLKTLYIRNCRNLKFPQPKEMNQFILLEDLCLGSSCDSLKSFPLNCLPKLKTLSLWDCRNLEYLSIEKELQNDIRSLEALEIRDCPNLTTFPNEGLQAPSLTSLVLSNCSNLKSLPRWMQSLRSLQSLHINKCPELESLPSRGLPSSLNILCITFCDKISLQRAWELDKLNYLGHFEIEGGCKEMLSFPEDGLLPTNLKSLRISRLLNLKCLDENELQRLTSLQTLEINCCNELRSLPEDLPSSLSFLRITDCSILKQKLQKRKGKEWFKIAHIASIHIDE</sequence>
<dbReference type="FunFam" id="3.40.50.300:FF:001091">
    <property type="entry name" value="Probable disease resistance protein At1g61300"/>
    <property type="match status" value="1"/>
</dbReference>
<protein>
    <submittedName>
        <fullName evidence="11">Disease resistance protein At3g14460</fullName>
    </submittedName>
</protein>
<dbReference type="InterPro" id="IPR006553">
    <property type="entry name" value="Leu-rich_rpt_Cys-con_subtyp"/>
</dbReference>
<keyword evidence="2" id="KW-0677">Repeat</keyword>
<dbReference type="Gene3D" id="1.10.10.10">
    <property type="entry name" value="Winged helix-like DNA-binding domain superfamily/Winged helix DNA-binding domain"/>
    <property type="match status" value="1"/>
</dbReference>